<name>A0A5N7AM67_9EURO</name>
<dbReference type="InterPro" id="IPR003609">
    <property type="entry name" value="Pan_app"/>
</dbReference>
<dbReference type="OrthoDB" id="4462933at2759"/>
<dbReference type="EMBL" id="ML736522">
    <property type="protein sequence ID" value="KAE8371014.1"/>
    <property type="molecule type" value="Genomic_DNA"/>
</dbReference>
<gene>
    <name evidence="3" type="ORF">BDV26DRAFT_299190</name>
</gene>
<accession>A0A5N7AM67</accession>
<proteinExistence type="predicted"/>
<evidence type="ECO:0000313" key="4">
    <source>
        <dbReference type="Proteomes" id="UP000326198"/>
    </source>
</evidence>
<dbReference type="AlphaFoldDB" id="A0A5N7AM67"/>
<organism evidence="3 4">
    <name type="scientific">Aspergillus bertholletiae</name>
    <dbReference type="NCBI Taxonomy" id="1226010"/>
    <lineage>
        <taxon>Eukaryota</taxon>
        <taxon>Fungi</taxon>
        <taxon>Dikarya</taxon>
        <taxon>Ascomycota</taxon>
        <taxon>Pezizomycotina</taxon>
        <taxon>Eurotiomycetes</taxon>
        <taxon>Eurotiomycetidae</taxon>
        <taxon>Eurotiales</taxon>
        <taxon>Aspergillaceae</taxon>
        <taxon>Aspergillus</taxon>
        <taxon>Aspergillus subgen. Circumdati</taxon>
    </lineage>
</organism>
<dbReference type="Gene3D" id="3.50.4.10">
    <property type="entry name" value="Hepatocyte Growth Factor"/>
    <property type="match status" value="2"/>
</dbReference>
<feature type="coiled-coil region" evidence="1">
    <location>
        <begin position="174"/>
        <end position="201"/>
    </location>
</feature>
<evidence type="ECO:0000313" key="3">
    <source>
        <dbReference type="EMBL" id="KAE8371014.1"/>
    </source>
</evidence>
<dbReference type="Proteomes" id="UP000326198">
    <property type="component" value="Unassembled WGS sequence"/>
</dbReference>
<sequence length="310" mass="34773">MDAAQDPLIFNTKALNPSLGVLEYNRICPYLDGTIAEVAPGYMVRFHCDIHPPSNQWDRHWIEGLSSIEECAELCESRDDCQASFWKRADGTCWIGHTRELANRPVPGYVFMVPLEHSTAELERCRTGRQECEDNKIQLEADLRGQCEVDKLTLQSDLKGQCGADKSQLELDLKRQCEVDKSQLESDFKELDKKYKDLLAKPKGPHSGPACRANLVTSNPGPADDGCVFTLGGAKFKVYYTKLNDPGNWDIYQGGIASFKACADMCADKSNCARFAWHSNNAERWCWLRSHGGAIVPSATSPWSSFHRVY</sequence>
<evidence type="ECO:0000259" key="2">
    <source>
        <dbReference type="Pfam" id="PF14295"/>
    </source>
</evidence>
<feature type="domain" description="Apple" evidence="2">
    <location>
        <begin position="66"/>
        <end position="94"/>
    </location>
</feature>
<reference evidence="3 4" key="1">
    <citation type="submission" date="2019-04" db="EMBL/GenBank/DDBJ databases">
        <title>Friends and foes A comparative genomics studyof 23 Aspergillus species from section Flavi.</title>
        <authorList>
            <consortium name="DOE Joint Genome Institute"/>
            <person name="Kjaerbolling I."/>
            <person name="Vesth T."/>
            <person name="Frisvad J.C."/>
            <person name="Nybo J.L."/>
            <person name="Theobald S."/>
            <person name="Kildgaard S."/>
            <person name="Isbrandt T."/>
            <person name="Kuo A."/>
            <person name="Sato A."/>
            <person name="Lyhne E.K."/>
            <person name="Kogle M.E."/>
            <person name="Wiebenga A."/>
            <person name="Kun R.S."/>
            <person name="Lubbers R.J."/>
            <person name="Makela M.R."/>
            <person name="Barry K."/>
            <person name="Chovatia M."/>
            <person name="Clum A."/>
            <person name="Daum C."/>
            <person name="Haridas S."/>
            <person name="He G."/>
            <person name="LaButti K."/>
            <person name="Lipzen A."/>
            <person name="Mondo S."/>
            <person name="Riley R."/>
            <person name="Salamov A."/>
            <person name="Simmons B.A."/>
            <person name="Magnuson J.K."/>
            <person name="Henrissat B."/>
            <person name="Mortensen U.H."/>
            <person name="Larsen T.O."/>
            <person name="Devries R.P."/>
            <person name="Grigoriev I.V."/>
            <person name="Machida M."/>
            <person name="Baker S.E."/>
            <person name="Andersen M.R."/>
        </authorList>
    </citation>
    <scope>NUCLEOTIDE SEQUENCE [LARGE SCALE GENOMIC DNA]</scope>
    <source>
        <strain evidence="3 4">IBT 29228</strain>
    </source>
</reference>
<keyword evidence="1" id="KW-0175">Coiled coil</keyword>
<feature type="domain" description="Apple" evidence="2">
    <location>
        <begin position="257"/>
        <end position="288"/>
    </location>
</feature>
<protein>
    <recommendedName>
        <fullName evidence="2">Apple domain-containing protein</fullName>
    </recommendedName>
</protein>
<evidence type="ECO:0000256" key="1">
    <source>
        <dbReference type="SAM" id="Coils"/>
    </source>
</evidence>
<dbReference type="Pfam" id="PF14295">
    <property type="entry name" value="PAN_4"/>
    <property type="match status" value="2"/>
</dbReference>
<keyword evidence="4" id="KW-1185">Reference proteome</keyword>